<dbReference type="SUPFAM" id="SSF47741">
    <property type="entry name" value="CO dehydrogenase ISP C-domain like"/>
    <property type="match status" value="1"/>
</dbReference>
<dbReference type="EMBL" id="FMTP01000002">
    <property type="protein sequence ID" value="SCW54773.1"/>
    <property type="molecule type" value="Genomic_DNA"/>
</dbReference>
<dbReference type="CDD" id="cd07823">
    <property type="entry name" value="SRPBCC_5"/>
    <property type="match status" value="1"/>
</dbReference>
<keyword evidence="2" id="KW-0479">Metal-binding</keyword>
<dbReference type="Pfam" id="PF01799">
    <property type="entry name" value="Fer2_2"/>
    <property type="match status" value="1"/>
</dbReference>
<dbReference type="InterPro" id="IPR036884">
    <property type="entry name" value="2Fe-2S-bd_dom_sf"/>
</dbReference>
<evidence type="ECO:0000256" key="4">
    <source>
        <dbReference type="ARBA" id="ARBA00023004"/>
    </source>
</evidence>
<evidence type="ECO:0000256" key="2">
    <source>
        <dbReference type="ARBA" id="ARBA00022723"/>
    </source>
</evidence>
<organism evidence="8 9">
    <name type="scientific">Ancylobacter rudongensis</name>
    <dbReference type="NCBI Taxonomy" id="177413"/>
    <lineage>
        <taxon>Bacteria</taxon>
        <taxon>Pseudomonadati</taxon>
        <taxon>Pseudomonadota</taxon>
        <taxon>Alphaproteobacteria</taxon>
        <taxon>Hyphomicrobiales</taxon>
        <taxon>Xanthobacteraceae</taxon>
        <taxon>Ancylobacter</taxon>
    </lineage>
</organism>
<evidence type="ECO:0000256" key="3">
    <source>
        <dbReference type="ARBA" id="ARBA00023002"/>
    </source>
</evidence>
<sequence>MKPIRLSVNGRDIEVEVEPRQHLADFVREELLLTGTHLGCEHGVCGACTVLIDGAPARACIAFPVALDGAAITTVEGLADDPVAARLREAFMAEHGLQCGFCTPGMLIMARDIVLRRPGADDAAIRHELAGNLCRCTGYIGIIRAVRAVAAERAKAGEAAVVTRSGAVAPPLHISPLTLPVAPARLPDGQDARPGRSEDKPAAGAGFVPEPLRNPVELVQDFEVPASRAQVWALFQDPAQVIACLPGARLTAPSDGRRVNAEMLVKLGPIQAAFGGTGVIAADPANWTGTIEGGGVDRRSATRVQARLVYGLDELPGAAATRVRVEVAYVLQGPLAQMSRGALARDLAARLTAAFATNLTALLRGETAPAQPAPLDAGSLLFSLVKDWLRRLFRRA</sequence>
<dbReference type="InterPro" id="IPR051452">
    <property type="entry name" value="Diverse_Oxidoreductases"/>
</dbReference>
<dbReference type="RefSeq" id="WP_091437581.1">
    <property type="nucleotide sequence ID" value="NZ_FMTP01000002.1"/>
</dbReference>
<dbReference type="CDD" id="cd00207">
    <property type="entry name" value="fer2"/>
    <property type="match status" value="1"/>
</dbReference>
<name>A0A1G4RCW7_9HYPH</name>
<feature type="domain" description="2Fe-2S ferredoxin-type" evidence="7">
    <location>
        <begin position="2"/>
        <end position="78"/>
    </location>
</feature>
<evidence type="ECO:0000256" key="5">
    <source>
        <dbReference type="ARBA" id="ARBA00023014"/>
    </source>
</evidence>
<dbReference type="Gene3D" id="1.10.150.120">
    <property type="entry name" value="[2Fe-2S]-binding domain"/>
    <property type="match status" value="1"/>
</dbReference>
<dbReference type="PANTHER" id="PTHR44379">
    <property type="entry name" value="OXIDOREDUCTASE WITH IRON-SULFUR SUBUNIT"/>
    <property type="match status" value="1"/>
</dbReference>
<dbReference type="GO" id="GO:0016491">
    <property type="term" value="F:oxidoreductase activity"/>
    <property type="evidence" value="ECO:0007669"/>
    <property type="project" value="UniProtKB-KW"/>
</dbReference>
<accession>A0A1G4RCW7</accession>
<dbReference type="InterPro" id="IPR001041">
    <property type="entry name" value="2Fe-2S_ferredoxin-type"/>
</dbReference>
<keyword evidence="4" id="KW-0408">Iron</keyword>
<dbReference type="InterPro" id="IPR006058">
    <property type="entry name" value="2Fe2S_fd_BS"/>
</dbReference>
<dbReference type="GO" id="GO:0046872">
    <property type="term" value="F:metal ion binding"/>
    <property type="evidence" value="ECO:0007669"/>
    <property type="project" value="UniProtKB-KW"/>
</dbReference>
<dbReference type="PROSITE" id="PS51085">
    <property type="entry name" value="2FE2S_FER_2"/>
    <property type="match status" value="1"/>
</dbReference>
<dbReference type="PROSITE" id="PS00197">
    <property type="entry name" value="2FE2S_FER_1"/>
    <property type="match status" value="1"/>
</dbReference>
<dbReference type="SUPFAM" id="SSF55961">
    <property type="entry name" value="Bet v1-like"/>
    <property type="match status" value="1"/>
</dbReference>
<feature type="compositionally biased region" description="Basic and acidic residues" evidence="6">
    <location>
        <begin position="188"/>
        <end position="201"/>
    </location>
</feature>
<dbReference type="Gene3D" id="3.30.530.20">
    <property type="match status" value="1"/>
</dbReference>
<keyword evidence="1" id="KW-0001">2Fe-2S</keyword>
<dbReference type="Pfam" id="PF00111">
    <property type="entry name" value="Fer2"/>
    <property type="match status" value="1"/>
</dbReference>
<dbReference type="SUPFAM" id="SSF54292">
    <property type="entry name" value="2Fe-2S ferredoxin-like"/>
    <property type="match status" value="1"/>
</dbReference>
<dbReference type="GO" id="GO:0051537">
    <property type="term" value="F:2 iron, 2 sulfur cluster binding"/>
    <property type="evidence" value="ECO:0007669"/>
    <property type="project" value="UniProtKB-KW"/>
</dbReference>
<dbReference type="Proteomes" id="UP000198889">
    <property type="component" value="Unassembled WGS sequence"/>
</dbReference>
<dbReference type="InterPro" id="IPR023393">
    <property type="entry name" value="START-like_dom_sf"/>
</dbReference>
<evidence type="ECO:0000313" key="9">
    <source>
        <dbReference type="Proteomes" id="UP000198889"/>
    </source>
</evidence>
<keyword evidence="9" id="KW-1185">Reference proteome</keyword>
<evidence type="ECO:0000259" key="7">
    <source>
        <dbReference type="PROSITE" id="PS51085"/>
    </source>
</evidence>
<feature type="region of interest" description="Disordered" evidence="6">
    <location>
        <begin position="186"/>
        <end position="209"/>
    </location>
</feature>
<proteinExistence type="predicted"/>
<evidence type="ECO:0000256" key="1">
    <source>
        <dbReference type="ARBA" id="ARBA00022714"/>
    </source>
</evidence>
<evidence type="ECO:0000313" key="8">
    <source>
        <dbReference type="EMBL" id="SCW54773.1"/>
    </source>
</evidence>
<evidence type="ECO:0000256" key="6">
    <source>
        <dbReference type="SAM" id="MobiDB-lite"/>
    </source>
</evidence>
<keyword evidence="5" id="KW-0411">Iron-sulfur</keyword>
<gene>
    <name evidence="8" type="ORF">SAMN05660859_1557</name>
</gene>
<dbReference type="InterPro" id="IPR010419">
    <property type="entry name" value="CO_DH_gsu"/>
</dbReference>
<dbReference type="InterPro" id="IPR002888">
    <property type="entry name" value="2Fe-2S-bd"/>
</dbReference>
<dbReference type="InterPro" id="IPR012675">
    <property type="entry name" value="Beta-grasp_dom_sf"/>
</dbReference>
<protein>
    <submittedName>
        <fullName evidence="8">Carbon-monoxide dehydrogenase small subunit</fullName>
    </submittedName>
</protein>
<dbReference type="Pfam" id="PF06240">
    <property type="entry name" value="COXG"/>
    <property type="match status" value="1"/>
</dbReference>
<keyword evidence="3" id="KW-0560">Oxidoreductase</keyword>
<dbReference type="FunFam" id="3.10.20.30:FF:000020">
    <property type="entry name" value="Xanthine dehydrogenase iron-sulfur subunit"/>
    <property type="match status" value="1"/>
</dbReference>
<dbReference type="AlphaFoldDB" id="A0A1G4RCW7"/>
<reference evidence="9" key="1">
    <citation type="submission" date="2016-10" db="EMBL/GenBank/DDBJ databases">
        <authorList>
            <person name="Varghese N."/>
            <person name="Submissions S."/>
        </authorList>
    </citation>
    <scope>NUCLEOTIDE SEQUENCE [LARGE SCALE GENOMIC DNA]</scope>
    <source>
        <strain evidence="9">CGMCC 1.1761</strain>
    </source>
</reference>
<dbReference type="STRING" id="177413.SAMN05660859_1557"/>
<dbReference type="PANTHER" id="PTHR44379:SF8">
    <property type="entry name" value="XANTHINE DEHYDROGENASE IRON-SULFUR-BINDING SUBUNIT XDHC-RELATED"/>
    <property type="match status" value="1"/>
</dbReference>
<dbReference type="InterPro" id="IPR036010">
    <property type="entry name" value="2Fe-2S_ferredoxin-like_sf"/>
</dbReference>
<dbReference type="Gene3D" id="3.10.20.30">
    <property type="match status" value="1"/>
</dbReference>